<proteinExistence type="predicted"/>
<dbReference type="AlphaFoldDB" id="A0A382EJK6"/>
<feature type="transmembrane region" description="Helical" evidence="1">
    <location>
        <begin position="5"/>
        <end position="21"/>
    </location>
</feature>
<organism evidence="2">
    <name type="scientific">marine metagenome</name>
    <dbReference type="NCBI Taxonomy" id="408172"/>
    <lineage>
        <taxon>unclassified sequences</taxon>
        <taxon>metagenomes</taxon>
        <taxon>ecological metagenomes</taxon>
    </lineage>
</organism>
<reference evidence="2" key="1">
    <citation type="submission" date="2018-05" db="EMBL/GenBank/DDBJ databases">
        <authorList>
            <person name="Lanie J.A."/>
            <person name="Ng W.-L."/>
            <person name="Kazmierczak K.M."/>
            <person name="Andrzejewski T.M."/>
            <person name="Davidsen T.M."/>
            <person name="Wayne K.J."/>
            <person name="Tettelin H."/>
            <person name="Glass J.I."/>
            <person name="Rusch D."/>
            <person name="Podicherti R."/>
            <person name="Tsui H.-C.T."/>
            <person name="Winkler M.E."/>
        </authorList>
    </citation>
    <scope>NUCLEOTIDE SEQUENCE</scope>
</reference>
<protein>
    <submittedName>
        <fullName evidence="2">Uncharacterized protein</fullName>
    </submittedName>
</protein>
<evidence type="ECO:0000256" key="1">
    <source>
        <dbReference type="SAM" id="Phobius"/>
    </source>
</evidence>
<keyword evidence="1" id="KW-1133">Transmembrane helix</keyword>
<keyword evidence="1" id="KW-0812">Transmembrane</keyword>
<keyword evidence="1" id="KW-0472">Membrane</keyword>
<evidence type="ECO:0000313" key="2">
    <source>
        <dbReference type="EMBL" id="SVB50908.1"/>
    </source>
</evidence>
<sequence length="72" mass="7823">MNRELIIIIVSIGMVLFFYLIQDKSASPQPETLGGKLSGTAIIQDIVKQGGQTEAQLKQTLEKAFTTSPDSL</sequence>
<gene>
    <name evidence="2" type="ORF">METZ01_LOCUS203762</name>
</gene>
<name>A0A382EJK6_9ZZZZ</name>
<dbReference type="EMBL" id="UINC01044870">
    <property type="protein sequence ID" value="SVB50908.1"/>
    <property type="molecule type" value="Genomic_DNA"/>
</dbReference>
<accession>A0A382EJK6</accession>